<name>A0A816I279_BRANA</name>
<dbReference type="Proteomes" id="UP001295469">
    <property type="component" value="Chromosome C03"/>
</dbReference>
<evidence type="ECO:0000313" key="1">
    <source>
        <dbReference type="EMBL" id="CAF1696098.1"/>
    </source>
</evidence>
<dbReference type="EMBL" id="HG994367">
    <property type="protein sequence ID" value="CAF1696098.1"/>
    <property type="molecule type" value="Genomic_DNA"/>
</dbReference>
<gene>
    <name evidence="1" type="ORF">DARMORV10_C03P00090.1</name>
</gene>
<sequence>MVGEISEVLRCLVTCMTSYDYALENFNSSFLRLISDVSYEEQDDPDGGLERRGLSGDS</sequence>
<organism evidence="1">
    <name type="scientific">Brassica napus</name>
    <name type="common">Rape</name>
    <dbReference type="NCBI Taxonomy" id="3708"/>
    <lineage>
        <taxon>Eukaryota</taxon>
        <taxon>Viridiplantae</taxon>
        <taxon>Streptophyta</taxon>
        <taxon>Embryophyta</taxon>
        <taxon>Tracheophyta</taxon>
        <taxon>Spermatophyta</taxon>
        <taxon>Magnoliopsida</taxon>
        <taxon>eudicotyledons</taxon>
        <taxon>Gunneridae</taxon>
        <taxon>Pentapetalae</taxon>
        <taxon>rosids</taxon>
        <taxon>malvids</taxon>
        <taxon>Brassicales</taxon>
        <taxon>Brassicaceae</taxon>
        <taxon>Brassiceae</taxon>
        <taxon>Brassica</taxon>
    </lineage>
</organism>
<dbReference type="AlphaFoldDB" id="A0A816I279"/>
<protein>
    <submittedName>
        <fullName evidence="1">(rape) hypothetical protein</fullName>
    </submittedName>
</protein>
<proteinExistence type="predicted"/>
<accession>A0A816I279</accession>
<reference evidence="1" key="1">
    <citation type="submission" date="2021-01" db="EMBL/GenBank/DDBJ databases">
        <authorList>
            <consortium name="Genoscope - CEA"/>
            <person name="William W."/>
        </authorList>
    </citation>
    <scope>NUCLEOTIDE SEQUENCE</scope>
</reference>